<evidence type="ECO:0000256" key="5">
    <source>
        <dbReference type="ARBA" id="ARBA00023237"/>
    </source>
</evidence>
<dbReference type="RefSeq" id="WP_141412854.1">
    <property type="nucleotide sequence ID" value="NZ_AP019735.1"/>
</dbReference>
<evidence type="ECO:0000256" key="1">
    <source>
        <dbReference type="ARBA" id="ARBA00004442"/>
    </source>
</evidence>
<keyword evidence="3" id="KW-0732">Signal</keyword>
<evidence type="ECO:0000256" key="2">
    <source>
        <dbReference type="ARBA" id="ARBA00006275"/>
    </source>
</evidence>
<dbReference type="GeneID" id="78342412"/>
<dbReference type="Gene3D" id="1.25.40.390">
    <property type="match status" value="1"/>
</dbReference>
<evidence type="ECO:0000259" key="6">
    <source>
        <dbReference type="Pfam" id="PF07980"/>
    </source>
</evidence>
<dbReference type="PROSITE" id="PS51257">
    <property type="entry name" value="PROKAR_LIPOPROTEIN"/>
    <property type="match status" value="1"/>
</dbReference>
<accession>A0A3D3YQ25</accession>
<dbReference type="EMBL" id="AP019735">
    <property type="protein sequence ID" value="BBL04383.1"/>
    <property type="molecule type" value="Genomic_DNA"/>
</dbReference>
<keyword evidence="9" id="KW-1185">Reference proteome</keyword>
<feature type="domain" description="SusD-like N-terminal" evidence="7">
    <location>
        <begin position="20"/>
        <end position="234"/>
    </location>
</feature>
<evidence type="ECO:0000259" key="7">
    <source>
        <dbReference type="Pfam" id="PF14322"/>
    </source>
</evidence>
<dbReference type="InterPro" id="IPR033985">
    <property type="entry name" value="SusD-like_N"/>
</dbReference>
<dbReference type="AlphaFoldDB" id="A0A3D3YQ25"/>
<dbReference type="InterPro" id="IPR011990">
    <property type="entry name" value="TPR-like_helical_dom_sf"/>
</dbReference>
<sequence length="561" mass="62831">MRKIIIALIASTGVLSGCSDFLGTDPDNRTYIDTPEKVSALLVSAYPSSTFYSVVDARCDGFVDYGTAIAGVNSLFTYQEDAFRWREYSLAGEGAWDGYEPYWSAAYEAVAAANHALEAIDELEKTHGQTTQLEHSRGEALLCRAYAHFCLLSLYSDFFDLDNMASNPGIPYATDPEKTTYAEYSRETVAVTLSKVLQDLEDGMKIVGSASDYNEPKFHFTPQSALAFATRVALFTRDYQNVVYYVNQFFPTPSLFDKPGTSNTITKTPVRFPSESDPCRIFCRSYLTDWNKISTYNDNSDKIGQEFASAGSNANLLLSEPMTAIGRTISANLYTRYTLNEEVFTKLTTENATGADWVYSNCAYGYSGGAKGKVLAKYYEEFYYSDIVEGIGTAYTKLPLFRSDEMLLARAEANTMLGKFDEALDDLNCFIELRIPADDFDIATTSLTQAKILSYYSAQLNGANTFINSDFNKGRFLDGEQGRLQKALILTILDFRRIEFLYEGQRYYDILRWNIPVTHRDNSGQTSTLTPDDDRRILQIPQTAILAGVEANPMNNIPQPW</sequence>
<protein>
    <submittedName>
        <fullName evidence="8">Uncharacterized protein</fullName>
    </submittedName>
</protein>
<gene>
    <name evidence="8" type="ORF">A5CBH24_16960</name>
</gene>
<evidence type="ECO:0000313" key="8">
    <source>
        <dbReference type="EMBL" id="BBL04383.1"/>
    </source>
</evidence>
<dbReference type="InterPro" id="IPR012944">
    <property type="entry name" value="SusD_RagB_dom"/>
</dbReference>
<comment type="similarity">
    <text evidence="2">Belongs to the SusD family.</text>
</comment>
<reference evidence="9" key="1">
    <citation type="submission" date="2019-06" db="EMBL/GenBank/DDBJ databases">
        <title>Alistipes onderdonkii subsp. vulgaris subsp. nov., Alistipes dispar sp. nov. and Alistipes communis sp. nov., isolated from human faeces, and creation of Alistipes onderdonkii subsp. onderdonkii subsp. nov.</title>
        <authorList>
            <person name="Sakamoto M."/>
            <person name="Ikeyama N."/>
            <person name="Ogata Y."/>
            <person name="Suda W."/>
            <person name="Iino T."/>
            <person name="Hattori M."/>
            <person name="Ohkuma M."/>
        </authorList>
    </citation>
    <scope>NUCLEOTIDE SEQUENCE [LARGE SCALE GENOMIC DNA]</scope>
    <source>
        <strain evidence="9">5CBH24</strain>
    </source>
</reference>
<comment type="subcellular location">
    <subcellularLocation>
        <location evidence="1">Cell outer membrane</location>
    </subcellularLocation>
</comment>
<proteinExistence type="inferred from homology"/>
<dbReference type="Pfam" id="PF14322">
    <property type="entry name" value="SusD-like_3"/>
    <property type="match status" value="1"/>
</dbReference>
<dbReference type="OrthoDB" id="1147023at2"/>
<dbReference type="STRING" id="1118061.GCA_000311925_00947"/>
<feature type="domain" description="RagB/SusD" evidence="6">
    <location>
        <begin position="342"/>
        <end position="518"/>
    </location>
</feature>
<dbReference type="Pfam" id="PF07980">
    <property type="entry name" value="SusD_RagB"/>
    <property type="match status" value="1"/>
</dbReference>
<evidence type="ECO:0000256" key="4">
    <source>
        <dbReference type="ARBA" id="ARBA00023136"/>
    </source>
</evidence>
<accession>A0A4Y1WTG0</accession>
<dbReference type="Proteomes" id="UP000318946">
    <property type="component" value="Chromosome"/>
</dbReference>
<dbReference type="GO" id="GO:0009279">
    <property type="term" value="C:cell outer membrane"/>
    <property type="evidence" value="ECO:0007669"/>
    <property type="project" value="UniProtKB-SubCell"/>
</dbReference>
<dbReference type="KEGG" id="acou:A5CBH24_16960"/>
<evidence type="ECO:0000256" key="3">
    <source>
        <dbReference type="ARBA" id="ARBA00022729"/>
    </source>
</evidence>
<accession>A0A4Y1XKT7</accession>
<evidence type="ECO:0000313" key="9">
    <source>
        <dbReference type="Proteomes" id="UP000318946"/>
    </source>
</evidence>
<keyword evidence="4" id="KW-0472">Membrane</keyword>
<organism evidence="8 9">
    <name type="scientific">Alistipes communis</name>
    <dbReference type="NCBI Taxonomy" id="2585118"/>
    <lineage>
        <taxon>Bacteria</taxon>
        <taxon>Pseudomonadati</taxon>
        <taxon>Bacteroidota</taxon>
        <taxon>Bacteroidia</taxon>
        <taxon>Bacteroidales</taxon>
        <taxon>Rikenellaceae</taxon>
        <taxon>Alistipes</taxon>
    </lineage>
</organism>
<dbReference type="SUPFAM" id="SSF48452">
    <property type="entry name" value="TPR-like"/>
    <property type="match status" value="1"/>
</dbReference>
<name>A0A3D3YQ25_9BACT</name>
<keyword evidence="5" id="KW-0998">Cell outer membrane</keyword>